<sequence>MMVNKRKAIPKSIRMTIYQKCDGHCAYCGCSLEYKDMQIDHVIPLNGWSEQGTDTVDNMLPACRSCNHYKSRSTLEGFRKMVEAMPDTLMRDSTTYKNAVRFGLVIPNKKPVVFYFEENN</sequence>
<dbReference type="RefSeq" id="WP_118599118.1">
    <property type="nucleotide sequence ID" value="NZ_QSHO01000020.1"/>
</dbReference>
<feature type="domain" description="HNH nuclease" evidence="1">
    <location>
        <begin position="12"/>
        <end position="68"/>
    </location>
</feature>
<keyword evidence="2" id="KW-0540">Nuclease</keyword>
<dbReference type="InterPro" id="IPR002711">
    <property type="entry name" value="HNH"/>
</dbReference>
<evidence type="ECO:0000313" key="3">
    <source>
        <dbReference type="Proteomes" id="UP000283513"/>
    </source>
</evidence>
<comment type="caution">
    <text evidence="2">The sequence shown here is derived from an EMBL/GenBank/DDBJ whole genome shotgun (WGS) entry which is preliminary data.</text>
</comment>
<dbReference type="EMBL" id="QSHO01000020">
    <property type="protein sequence ID" value="RHC13528.1"/>
    <property type="molecule type" value="Genomic_DNA"/>
</dbReference>
<name>A0A3R6HC40_9FIRM</name>
<dbReference type="InterPro" id="IPR052892">
    <property type="entry name" value="NA-targeting_endonuclease"/>
</dbReference>
<dbReference type="Proteomes" id="UP000283513">
    <property type="component" value="Unassembled WGS sequence"/>
</dbReference>
<dbReference type="SMART" id="SM00507">
    <property type="entry name" value="HNHc"/>
    <property type="match status" value="1"/>
</dbReference>
<organism evidence="2 3">
    <name type="scientific">Roseburia intestinalis</name>
    <dbReference type="NCBI Taxonomy" id="166486"/>
    <lineage>
        <taxon>Bacteria</taxon>
        <taxon>Bacillati</taxon>
        <taxon>Bacillota</taxon>
        <taxon>Clostridia</taxon>
        <taxon>Lachnospirales</taxon>
        <taxon>Lachnospiraceae</taxon>
        <taxon>Roseburia</taxon>
    </lineage>
</organism>
<dbReference type="PANTHER" id="PTHR33877">
    <property type="entry name" value="SLL1193 PROTEIN"/>
    <property type="match status" value="1"/>
</dbReference>
<dbReference type="GO" id="GO:0004519">
    <property type="term" value="F:endonuclease activity"/>
    <property type="evidence" value="ECO:0007669"/>
    <property type="project" value="UniProtKB-KW"/>
</dbReference>
<dbReference type="InterPro" id="IPR003615">
    <property type="entry name" value="HNH_nuc"/>
</dbReference>
<dbReference type="Pfam" id="PF01844">
    <property type="entry name" value="HNH"/>
    <property type="match status" value="1"/>
</dbReference>
<keyword evidence="2" id="KW-0255">Endonuclease</keyword>
<dbReference type="PANTHER" id="PTHR33877:SF2">
    <property type="entry name" value="OS07G0170200 PROTEIN"/>
    <property type="match status" value="1"/>
</dbReference>
<gene>
    <name evidence="2" type="ORF">DW856_17190</name>
</gene>
<keyword evidence="2" id="KW-0378">Hydrolase</keyword>
<accession>A0A3R6HC40</accession>
<dbReference type="CDD" id="cd00085">
    <property type="entry name" value="HNHc"/>
    <property type="match status" value="1"/>
</dbReference>
<dbReference type="AlphaFoldDB" id="A0A3R6HC40"/>
<dbReference type="Gene3D" id="1.10.30.50">
    <property type="match status" value="1"/>
</dbReference>
<dbReference type="GO" id="GO:0008270">
    <property type="term" value="F:zinc ion binding"/>
    <property type="evidence" value="ECO:0007669"/>
    <property type="project" value="InterPro"/>
</dbReference>
<protein>
    <submittedName>
        <fullName evidence="2">HNH endonuclease</fullName>
    </submittedName>
</protein>
<reference evidence="2 3" key="1">
    <citation type="submission" date="2018-08" db="EMBL/GenBank/DDBJ databases">
        <title>A genome reference for cultivated species of the human gut microbiota.</title>
        <authorList>
            <person name="Zou Y."/>
            <person name="Xue W."/>
            <person name="Luo G."/>
        </authorList>
    </citation>
    <scope>NUCLEOTIDE SEQUENCE [LARGE SCALE GENOMIC DNA]</scope>
    <source>
        <strain evidence="2 3">AM37-1AC</strain>
    </source>
</reference>
<evidence type="ECO:0000313" key="2">
    <source>
        <dbReference type="EMBL" id="RHC13528.1"/>
    </source>
</evidence>
<proteinExistence type="predicted"/>
<dbReference type="GO" id="GO:0003676">
    <property type="term" value="F:nucleic acid binding"/>
    <property type="evidence" value="ECO:0007669"/>
    <property type="project" value="InterPro"/>
</dbReference>
<evidence type="ECO:0000259" key="1">
    <source>
        <dbReference type="SMART" id="SM00507"/>
    </source>
</evidence>